<name>A0A2T8KL83_9POAL</name>
<dbReference type="AlphaFoldDB" id="A0A2T8KL83"/>
<dbReference type="Proteomes" id="UP000243499">
    <property type="component" value="Chromosome 3"/>
</dbReference>
<accession>A0A2T8KL83</accession>
<proteinExistence type="predicted"/>
<organism evidence="1">
    <name type="scientific">Panicum hallii</name>
    <dbReference type="NCBI Taxonomy" id="206008"/>
    <lineage>
        <taxon>Eukaryota</taxon>
        <taxon>Viridiplantae</taxon>
        <taxon>Streptophyta</taxon>
        <taxon>Embryophyta</taxon>
        <taxon>Tracheophyta</taxon>
        <taxon>Spermatophyta</taxon>
        <taxon>Magnoliopsida</taxon>
        <taxon>Liliopsida</taxon>
        <taxon>Poales</taxon>
        <taxon>Poaceae</taxon>
        <taxon>PACMAD clade</taxon>
        <taxon>Panicoideae</taxon>
        <taxon>Panicodae</taxon>
        <taxon>Paniceae</taxon>
        <taxon>Panicinae</taxon>
        <taxon>Panicum</taxon>
        <taxon>Panicum sect. Panicum</taxon>
    </lineage>
</organism>
<dbReference type="Gramene" id="PVH62930">
    <property type="protein sequence ID" value="PVH62930"/>
    <property type="gene ID" value="PAHAL_3G432100"/>
</dbReference>
<evidence type="ECO:0000313" key="1">
    <source>
        <dbReference type="EMBL" id="PVH62930.1"/>
    </source>
</evidence>
<reference evidence="1" key="1">
    <citation type="submission" date="2018-04" db="EMBL/GenBank/DDBJ databases">
        <title>WGS assembly of Panicum hallii.</title>
        <authorList>
            <person name="Lovell J."/>
            <person name="Jenkins J."/>
            <person name="Lowry D."/>
            <person name="Mamidi S."/>
            <person name="Sreedasyam A."/>
            <person name="Weng X."/>
            <person name="Barry K."/>
            <person name="Bonette J."/>
            <person name="Campitelli B."/>
            <person name="Daum C."/>
            <person name="Gordon S."/>
            <person name="Gould B."/>
            <person name="Lipzen A."/>
            <person name="Macqueen A."/>
            <person name="Palacio-Mejia J."/>
            <person name="Plott C."/>
            <person name="Shakirov E."/>
            <person name="Shu S."/>
            <person name="Yoshinaga Y."/>
            <person name="Zane M."/>
            <person name="Rokhsar D."/>
            <person name="Grimwood J."/>
            <person name="Schmutz J."/>
            <person name="Juenger T."/>
        </authorList>
    </citation>
    <scope>NUCLEOTIDE SEQUENCE [LARGE SCALE GENOMIC DNA]</scope>
    <source>
        <strain evidence="1">FIL2</strain>
    </source>
</reference>
<gene>
    <name evidence="1" type="ORF">PAHAL_3G432100</name>
</gene>
<dbReference type="EMBL" id="CM008048">
    <property type="protein sequence ID" value="PVH62930.1"/>
    <property type="molecule type" value="Genomic_DNA"/>
</dbReference>
<protein>
    <submittedName>
        <fullName evidence="1">Uncharacterized protein</fullName>
    </submittedName>
</protein>
<sequence length="279" mass="30575">MESLQSELQHLIAVHLEEVLCPLREEASTIKLWLACVASRLERVEPCEEHAPISNLADLFGPCSPVRSSPAPLILASLVAACTHADSIKRKDTCADNAESVINEMTIEVAKRTLGLEIHQKLPTEQAFEVPCGTSTSRMLEPLLLQTITSIEDVVLVEDASDDEEAILDAQVTIKDPILLVTIEDSSTQSTVEVMAEEPRLLEDPLIEEVSSLAAIATNDEDLAYTPTLSPSPLTTKTRRRHYADCLKESLPPDLHKLLMSLKGGALWDLVVEIASHRC</sequence>